<dbReference type="EMBL" id="KK088422">
    <property type="protein sequence ID" value="EYE95488.1"/>
    <property type="molecule type" value="Genomic_DNA"/>
</dbReference>
<organism evidence="1 2">
    <name type="scientific">Aspergillus ruber (strain CBS 135680)</name>
    <dbReference type="NCBI Taxonomy" id="1388766"/>
    <lineage>
        <taxon>Eukaryota</taxon>
        <taxon>Fungi</taxon>
        <taxon>Dikarya</taxon>
        <taxon>Ascomycota</taxon>
        <taxon>Pezizomycotina</taxon>
        <taxon>Eurotiomycetes</taxon>
        <taxon>Eurotiomycetidae</taxon>
        <taxon>Eurotiales</taxon>
        <taxon>Aspergillaceae</taxon>
        <taxon>Aspergillus</taxon>
        <taxon>Aspergillus subgen. Aspergillus</taxon>
    </lineage>
</organism>
<evidence type="ECO:0000313" key="2">
    <source>
        <dbReference type="Proteomes" id="UP000019804"/>
    </source>
</evidence>
<accession>A0A017SEP9</accession>
<sequence>PLFQTIQAPLDPTPNLTTLLSSKGQRFFSHPNFTGTADPNNLDTFYIRYSLQRTKEQAPLKTRLNHLVLEPLFEAFYEQTDTMLQEAEESGSATEHYKEFEGGCWAHCSGHSAAVISAEFVDGESLYFEMNEFERFCGEDAQSIGGRYWRDPKTNKNRGHKKASKE</sequence>
<dbReference type="Proteomes" id="UP000019804">
    <property type="component" value="Unassembled WGS sequence"/>
</dbReference>
<proteinExistence type="predicted"/>
<dbReference type="AlphaFoldDB" id="A0A017SEP9"/>
<keyword evidence="2" id="KW-1185">Reference proteome</keyword>
<name>A0A017SEP9_ASPRC</name>
<evidence type="ECO:0000313" key="1">
    <source>
        <dbReference type="EMBL" id="EYE95488.1"/>
    </source>
</evidence>
<dbReference type="GeneID" id="63699434"/>
<gene>
    <name evidence="1" type="ORF">EURHEDRAFT_455863</name>
</gene>
<dbReference type="OrthoDB" id="4475425at2759"/>
<dbReference type="RefSeq" id="XP_040639176.1">
    <property type="nucleotide sequence ID" value="XM_040784310.1"/>
</dbReference>
<dbReference type="HOGENOM" id="CLU_1606570_0_0_1"/>
<feature type="non-terminal residue" evidence="1">
    <location>
        <position position="1"/>
    </location>
</feature>
<reference evidence="2" key="1">
    <citation type="journal article" date="2014" name="Nat. Commun.">
        <title>Genomic adaptations of the halophilic Dead Sea filamentous fungus Eurotium rubrum.</title>
        <authorList>
            <person name="Kis-Papo T."/>
            <person name="Weig A.R."/>
            <person name="Riley R."/>
            <person name="Persoh D."/>
            <person name="Salamov A."/>
            <person name="Sun H."/>
            <person name="Lipzen A."/>
            <person name="Wasser S.P."/>
            <person name="Rambold G."/>
            <person name="Grigoriev I.V."/>
            <person name="Nevo E."/>
        </authorList>
    </citation>
    <scope>NUCLEOTIDE SEQUENCE [LARGE SCALE GENOMIC DNA]</scope>
    <source>
        <strain evidence="2">CBS 135680</strain>
    </source>
</reference>
<protein>
    <submittedName>
        <fullName evidence="1">Uncharacterized protein</fullName>
    </submittedName>
</protein>